<proteinExistence type="predicted"/>
<feature type="region of interest" description="Disordered" evidence="1">
    <location>
        <begin position="85"/>
        <end position="105"/>
    </location>
</feature>
<evidence type="ECO:0000256" key="1">
    <source>
        <dbReference type="SAM" id="MobiDB-lite"/>
    </source>
</evidence>
<protein>
    <submittedName>
        <fullName evidence="2">Uncharacterized protein</fullName>
    </submittedName>
</protein>
<reference evidence="2 3" key="1">
    <citation type="submission" date="2020-02" db="EMBL/GenBank/DDBJ databases">
        <authorList>
            <person name="Ferguson B K."/>
        </authorList>
    </citation>
    <scope>NUCLEOTIDE SEQUENCE [LARGE SCALE GENOMIC DNA]</scope>
</reference>
<evidence type="ECO:0000313" key="3">
    <source>
        <dbReference type="Proteomes" id="UP000479000"/>
    </source>
</evidence>
<name>A0A6H5GC10_9HEMI</name>
<evidence type="ECO:0000313" key="2">
    <source>
        <dbReference type="EMBL" id="CAB0001004.1"/>
    </source>
</evidence>
<organism evidence="2 3">
    <name type="scientific">Nesidiocoris tenuis</name>
    <dbReference type="NCBI Taxonomy" id="355587"/>
    <lineage>
        <taxon>Eukaryota</taxon>
        <taxon>Metazoa</taxon>
        <taxon>Ecdysozoa</taxon>
        <taxon>Arthropoda</taxon>
        <taxon>Hexapoda</taxon>
        <taxon>Insecta</taxon>
        <taxon>Pterygota</taxon>
        <taxon>Neoptera</taxon>
        <taxon>Paraneoptera</taxon>
        <taxon>Hemiptera</taxon>
        <taxon>Heteroptera</taxon>
        <taxon>Panheteroptera</taxon>
        <taxon>Cimicomorpha</taxon>
        <taxon>Miridae</taxon>
        <taxon>Dicyphina</taxon>
        <taxon>Nesidiocoris</taxon>
    </lineage>
</organism>
<gene>
    <name evidence="2" type="ORF">NTEN_LOCUS6791</name>
</gene>
<accession>A0A6H5GC10</accession>
<feature type="region of interest" description="Disordered" evidence="1">
    <location>
        <begin position="23"/>
        <end position="44"/>
    </location>
</feature>
<dbReference type="EMBL" id="CADCXU010010284">
    <property type="protein sequence ID" value="CAB0001004.1"/>
    <property type="molecule type" value="Genomic_DNA"/>
</dbReference>
<keyword evidence="3" id="KW-1185">Reference proteome</keyword>
<dbReference type="Proteomes" id="UP000479000">
    <property type="component" value="Unassembled WGS sequence"/>
</dbReference>
<dbReference type="AlphaFoldDB" id="A0A6H5GC10"/>
<sequence length="176" mass="20035">MKNRKELQPRLFVAFQRIVQPSTPSHVPAKGHITRTAQPATAQRRERYDNRIFDGWRFEPSVGVSSRGDRVSDWLSAARPATAAKCRSAGPPAGQVPQNGAAPRSQRRQFFIVDPNPDQLTTLIKEGRYEIHRMIKIHEWSHRKLRGPCCFGKSSALVKLITKQKLKINHEVKHTL</sequence>